<dbReference type="InterPro" id="IPR012867">
    <property type="entry name" value="DUF1648"/>
</dbReference>
<dbReference type="OrthoDB" id="9808690at2"/>
<feature type="transmembrane region" description="Helical" evidence="1">
    <location>
        <begin position="263"/>
        <end position="286"/>
    </location>
</feature>
<keyword evidence="1" id="KW-0812">Transmembrane</keyword>
<protein>
    <recommendedName>
        <fullName evidence="6">DUF1648 domain-containing protein</fullName>
    </recommendedName>
</protein>
<feature type="domain" description="DUF1648" evidence="2">
    <location>
        <begin position="143"/>
        <end position="190"/>
    </location>
</feature>
<gene>
    <name evidence="4" type="ORF">DMP07_03195</name>
</gene>
<evidence type="ECO:0000259" key="2">
    <source>
        <dbReference type="Pfam" id="PF07853"/>
    </source>
</evidence>
<feature type="transmembrane region" description="Helical" evidence="1">
    <location>
        <begin position="233"/>
        <end position="257"/>
    </location>
</feature>
<dbReference type="InterPro" id="IPR043831">
    <property type="entry name" value="DUF5808"/>
</dbReference>
<dbReference type="EMBL" id="QICB01000002">
    <property type="protein sequence ID" value="RNL20933.1"/>
    <property type="molecule type" value="Genomic_DNA"/>
</dbReference>
<evidence type="ECO:0000313" key="4">
    <source>
        <dbReference type="EMBL" id="RNL20933.1"/>
    </source>
</evidence>
<feature type="transmembrane region" description="Helical" evidence="1">
    <location>
        <begin position="342"/>
        <end position="365"/>
    </location>
</feature>
<accession>A0A3N0AGM4</accession>
<keyword evidence="5" id="KW-1185">Reference proteome</keyword>
<proteinExistence type="predicted"/>
<reference evidence="5" key="1">
    <citation type="submission" date="2018-05" db="EMBL/GenBank/DDBJ databases">
        <title>Genome Sequencing of selected type strains of the family Eggerthellaceae.</title>
        <authorList>
            <person name="Danylec N."/>
            <person name="Stoll D.A."/>
            <person name="Doetsch A."/>
            <person name="Huch M."/>
        </authorList>
    </citation>
    <scope>NUCLEOTIDE SEQUENCE [LARGE SCALE GENOMIC DNA]</scope>
    <source>
        <strain evidence="5">DSM 17537</strain>
    </source>
</reference>
<dbReference type="PANTHER" id="PTHR37810:SF5">
    <property type="entry name" value="IMMUNITY PROTEIN SDPI"/>
    <property type="match status" value="1"/>
</dbReference>
<sequence length="366" mass="38523">MLTMLTLSVGLLLAFTPYLMRRNECFAVTVPSSAQHDPRLMALKKRYAAIMTAVAIACALASAGAGALIVSGSESLGTTLECAAVMAPIVASFALMLVNRRAVTAIKHAEGWRAQSRQAIAVAAEDDLPGAVSLAWNLLYIPVILVTACIGFALYPSMPDMLPMHADFSGNVTDYAPKSIATAIGLPVLIEVFLAACLVFSHWSIRHSKRAGDASAPAASTLAYGLFARAQSIFLLAVGLILSGGIGILFLLASAGFVNLSQAGAIVVLLTIPVVIGSIALSVAYGQAGSRVFSRMQTSSEMTMDDDDHWKLGIFYVNRDDASLFLPERFGIGWTLNFARPAAWAIIIGMLLVTAAFIAVVTALAA</sequence>
<feature type="domain" description="DUF5808" evidence="3">
    <location>
        <begin position="319"/>
        <end position="344"/>
    </location>
</feature>
<dbReference type="Proteomes" id="UP000267368">
    <property type="component" value="Unassembled WGS sequence"/>
</dbReference>
<keyword evidence="1" id="KW-1133">Transmembrane helix</keyword>
<dbReference type="Pfam" id="PF07853">
    <property type="entry name" value="DUF1648"/>
    <property type="match status" value="1"/>
</dbReference>
<dbReference type="Pfam" id="PF19124">
    <property type="entry name" value="DUF5808"/>
    <property type="match status" value="1"/>
</dbReference>
<evidence type="ECO:0000313" key="5">
    <source>
        <dbReference type="Proteomes" id="UP000267368"/>
    </source>
</evidence>
<evidence type="ECO:0000256" key="1">
    <source>
        <dbReference type="SAM" id="Phobius"/>
    </source>
</evidence>
<name>A0A3N0AGM4_9ACTN</name>
<dbReference type="GO" id="GO:0009636">
    <property type="term" value="P:response to toxic substance"/>
    <property type="evidence" value="ECO:0007669"/>
    <property type="project" value="TreeGrafter"/>
</dbReference>
<evidence type="ECO:0008006" key="6">
    <source>
        <dbReference type="Google" id="ProtNLM"/>
    </source>
</evidence>
<feature type="transmembrane region" description="Helical" evidence="1">
    <location>
        <begin position="134"/>
        <end position="155"/>
    </location>
</feature>
<feature type="transmembrane region" description="Helical" evidence="1">
    <location>
        <begin position="47"/>
        <end position="70"/>
    </location>
</feature>
<dbReference type="AlphaFoldDB" id="A0A3N0AGM4"/>
<keyword evidence="1" id="KW-0472">Membrane</keyword>
<feature type="transmembrane region" description="Helical" evidence="1">
    <location>
        <begin position="175"/>
        <end position="200"/>
    </location>
</feature>
<evidence type="ECO:0000259" key="3">
    <source>
        <dbReference type="Pfam" id="PF19124"/>
    </source>
</evidence>
<dbReference type="PANTHER" id="PTHR37810">
    <property type="entry name" value="IMMUNITY PROTEIN SDPI"/>
    <property type="match status" value="1"/>
</dbReference>
<comment type="caution">
    <text evidence="4">The sequence shown here is derived from an EMBL/GenBank/DDBJ whole genome shotgun (WGS) entry which is preliminary data.</text>
</comment>
<organism evidence="4 5">
    <name type="scientific">Slackia faecicanis</name>
    <dbReference type="NCBI Taxonomy" id="255723"/>
    <lineage>
        <taxon>Bacteria</taxon>
        <taxon>Bacillati</taxon>
        <taxon>Actinomycetota</taxon>
        <taxon>Coriobacteriia</taxon>
        <taxon>Eggerthellales</taxon>
        <taxon>Eggerthellaceae</taxon>
        <taxon>Slackia</taxon>
    </lineage>
</organism>